<evidence type="ECO:0000256" key="8">
    <source>
        <dbReference type="ARBA" id="ARBA00023157"/>
    </source>
</evidence>
<evidence type="ECO:0000259" key="12">
    <source>
        <dbReference type="SMART" id="SM01212"/>
    </source>
</evidence>
<feature type="compositionally biased region" description="Gly residues" evidence="10">
    <location>
        <begin position="333"/>
        <end position="342"/>
    </location>
</feature>
<dbReference type="Pfam" id="PF12160">
    <property type="entry name" value="Fibrinogen_aC"/>
    <property type="match status" value="1"/>
</dbReference>
<feature type="compositionally biased region" description="Gly residues" evidence="10">
    <location>
        <begin position="351"/>
        <end position="360"/>
    </location>
</feature>
<dbReference type="PANTHER" id="PTHR47221">
    <property type="entry name" value="FIBRINOGEN ALPHA CHAIN"/>
    <property type="match status" value="1"/>
</dbReference>
<dbReference type="Gene3D" id="1.20.5.50">
    <property type="match status" value="1"/>
</dbReference>
<keyword evidence="5 11" id="KW-0732">Signal</keyword>
<feature type="compositionally biased region" description="Polar residues" evidence="10">
    <location>
        <begin position="288"/>
        <end position="302"/>
    </location>
</feature>
<gene>
    <name evidence="14" type="primary">LOC112933460</name>
</gene>
<comment type="subcellular location">
    <subcellularLocation>
        <location evidence="1">Secreted</location>
    </subcellularLocation>
</comment>
<feature type="chain" id="PRO_5045626931" description="Fibrinogen alpha chain" evidence="11">
    <location>
        <begin position="20"/>
        <end position="634"/>
    </location>
</feature>
<organism evidence="13 14">
    <name type="scientific">Vulpes vulpes</name>
    <name type="common">Red fox</name>
    <dbReference type="NCBI Taxonomy" id="9627"/>
    <lineage>
        <taxon>Eukaryota</taxon>
        <taxon>Metazoa</taxon>
        <taxon>Chordata</taxon>
        <taxon>Craniata</taxon>
        <taxon>Vertebrata</taxon>
        <taxon>Euteleostomi</taxon>
        <taxon>Mammalia</taxon>
        <taxon>Eutheria</taxon>
        <taxon>Laurasiatheria</taxon>
        <taxon>Carnivora</taxon>
        <taxon>Caniformia</taxon>
        <taxon>Canidae</taxon>
        <taxon>Vulpes</taxon>
    </lineage>
</organism>
<sequence>MFSAKILCLVLSVVGTVWTTNSKEGEFIAEGGGVRGPRIVERHQSACKETDWPFCSDEDWNYKCPSGCRMKGLIDEVNQDFTNRINKLKNSLFDYQKNNKDSSSLTANIMELVRGDFATANNNDNTYSQVSEDLRSKIEILRRKVLEQVQHIQLLQKNVRDQLVDMKRLEVDIDIKIRSCQGSCSRALERRTDLKYYEDQQKQLEQVMAKDLLPPKDRQYLPLLKTSPAPNMLPGDYKSQLQKAPLEWKALMEMKQMKMTLERLDRDGNARGDTPSHGTGSVPESPRNPGSSTPGSAGTWNPGSMGPGSAGTWSTRPGSTGPGSAGTWSSGSIGPGSTGPGSTGTWSSGSTGPGTTGPGSTGTWSSGSTRPGNTGLGSTGTWSSGSSDSESFRPGSIGHGNTRPTNPEWGTFEEVSGSVTPGLKNEFHTGKLVTSKGEKELLIGNEKVTSGSTATTRHACSKTVTKTVIGPDGRKEVTKEVVNSEDGSDCGDLSHAFAGSLDDLHARHPDLESFFGTSIVKTPPGILLPSRKEFDHKTHIMGSESDIFTNIGAPEFPSSGKTSSHSKQFVTSSTTYNRGDSAFESKSYKGAGEAGTEAEREIFRGEYSIKRGHAKARPARGIRTSPLGKPSLTP</sequence>
<dbReference type="SMART" id="SM01212">
    <property type="entry name" value="Fib_alpha"/>
    <property type="match status" value="1"/>
</dbReference>
<dbReference type="PANTHER" id="PTHR47221:SF3">
    <property type="entry name" value="FIBRINOGEN ALPHA CHAIN"/>
    <property type="match status" value="1"/>
</dbReference>
<protein>
    <recommendedName>
        <fullName evidence="2">Fibrinogen alpha chain</fullName>
    </recommendedName>
</protein>
<evidence type="ECO:0000256" key="2">
    <source>
        <dbReference type="ARBA" id="ARBA00017850"/>
    </source>
</evidence>
<evidence type="ECO:0000256" key="11">
    <source>
        <dbReference type="SAM" id="SignalP"/>
    </source>
</evidence>
<keyword evidence="13" id="KW-1185">Reference proteome</keyword>
<feature type="region of interest" description="Disordered" evidence="10">
    <location>
        <begin position="266"/>
        <end position="411"/>
    </location>
</feature>
<evidence type="ECO:0000256" key="7">
    <source>
        <dbReference type="ARBA" id="ARBA00023084"/>
    </source>
</evidence>
<dbReference type="Proteomes" id="UP001652641">
    <property type="component" value="Chromosome 10"/>
</dbReference>
<reference evidence="14" key="1">
    <citation type="submission" date="2025-08" db="UniProtKB">
        <authorList>
            <consortium name="RefSeq"/>
        </authorList>
    </citation>
    <scope>IDENTIFICATION</scope>
    <source>
        <tissue evidence="14">Cell line</tissue>
    </source>
</reference>
<dbReference type="InterPro" id="IPR037579">
    <property type="entry name" value="FIB_ANG-like"/>
</dbReference>
<feature type="signal peptide" evidence="11">
    <location>
        <begin position="1"/>
        <end position="19"/>
    </location>
</feature>
<keyword evidence="3" id="KW-0964">Secreted</keyword>
<feature type="region of interest" description="Disordered" evidence="10">
    <location>
        <begin position="608"/>
        <end position="634"/>
    </location>
</feature>
<dbReference type="InterPro" id="IPR021996">
    <property type="entry name" value="Fibrinogen_aC"/>
</dbReference>
<evidence type="ECO:0000256" key="10">
    <source>
        <dbReference type="SAM" id="MobiDB-lite"/>
    </source>
</evidence>
<accession>A0ABM4XSH5</accession>
<keyword evidence="7" id="KW-0094">Blood coagulation</keyword>
<name>A0ABM4XSH5_VULVU</name>
<dbReference type="Pfam" id="PF08702">
    <property type="entry name" value="Fib_alpha"/>
    <property type="match status" value="1"/>
</dbReference>
<comment type="subunit">
    <text evidence="9">Heterohexamer; disulfide linked. Contains 2 sets of 3 non-identical chains (alpha, beta and gamma). The 2 heterotrimers are in head to head conformation with the N-termini in a small central domain.</text>
</comment>
<keyword evidence="6" id="KW-0175">Coiled coil</keyword>
<evidence type="ECO:0000256" key="3">
    <source>
        <dbReference type="ARBA" id="ARBA00022525"/>
    </source>
</evidence>
<evidence type="ECO:0000313" key="13">
    <source>
        <dbReference type="Proteomes" id="UP001652641"/>
    </source>
</evidence>
<dbReference type="InterPro" id="IPR012290">
    <property type="entry name" value="Fibrinogen_a/b/g_coil_dom"/>
</dbReference>
<keyword evidence="8" id="KW-1015">Disulfide bond</keyword>
<evidence type="ECO:0000256" key="4">
    <source>
        <dbReference type="ARBA" id="ARBA00022696"/>
    </source>
</evidence>
<evidence type="ECO:0000256" key="5">
    <source>
        <dbReference type="ARBA" id="ARBA00022729"/>
    </source>
</evidence>
<feature type="compositionally biased region" description="Low complexity" evidence="10">
    <location>
        <begin position="361"/>
        <end position="373"/>
    </location>
</feature>
<feature type="domain" description="Fibrinogen alpha/beta/gamma chain coiled coil" evidence="12">
    <location>
        <begin position="48"/>
        <end position="192"/>
    </location>
</feature>
<evidence type="ECO:0000256" key="6">
    <source>
        <dbReference type="ARBA" id="ARBA00023054"/>
    </source>
</evidence>
<keyword evidence="4" id="KW-0356">Hemostasis</keyword>
<evidence type="ECO:0000313" key="14">
    <source>
        <dbReference type="RefSeq" id="XP_072580992.1"/>
    </source>
</evidence>
<evidence type="ECO:0000256" key="1">
    <source>
        <dbReference type="ARBA" id="ARBA00004613"/>
    </source>
</evidence>
<feature type="compositionally biased region" description="Basic residues" evidence="10">
    <location>
        <begin position="610"/>
        <end position="620"/>
    </location>
</feature>
<proteinExistence type="predicted"/>
<feature type="compositionally biased region" description="Low complexity" evidence="10">
    <location>
        <begin position="379"/>
        <end position="396"/>
    </location>
</feature>
<dbReference type="GeneID" id="112933460"/>
<dbReference type="SUPFAM" id="SSF58010">
    <property type="entry name" value="Fibrinogen coiled-coil and central regions"/>
    <property type="match status" value="1"/>
</dbReference>
<evidence type="ECO:0000256" key="9">
    <source>
        <dbReference type="ARBA" id="ARBA00025974"/>
    </source>
</evidence>
<dbReference type="RefSeq" id="XP_072580992.1">
    <property type="nucleotide sequence ID" value="XM_072724891.1"/>
</dbReference>